<dbReference type="RefSeq" id="WP_133296863.1">
    <property type="nucleotide sequence ID" value="NZ_QDKL01000001.1"/>
</dbReference>
<dbReference type="EMBL" id="QDKL01000001">
    <property type="protein sequence ID" value="RZF22617.1"/>
    <property type="molecule type" value="Genomic_DNA"/>
</dbReference>
<dbReference type="SUPFAM" id="SSF69318">
    <property type="entry name" value="Integrin alpha N-terminal domain"/>
    <property type="match status" value="1"/>
</dbReference>
<organism evidence="2 3">
    <name type="scientific">Halobacteriovorax vibrionivorans</name>
    <dbReference type="NCBI Taxonomy" id="2152716"/>
    <lineage>
        <taxon>Bacteria</taxon>
        <taxon>Pseudomonadati</taxon>
        <taxon>Bdellovibrionota</taxon>
        <taxon>Bacteriovoracia</taxon>
        <taxon>Bacteriovoracales</taxon>
        <taxon>Halobacteriovoraceae</taxon>
        <taxon>Halobacteriovorax</taxon>
    </lineage>
</organism>
<protein>
    <recommendedName>
        <fullName evidence="4">VCBS repeat-containing protein</fullName>
    </recommendedName>
</protein>
<accession>A0ABY0IJ17</accession>
<keyword evidence="1" id="KW-0732">Signal</keyword>
<feature type="chain" id="PRO_5047074747" description="VCBS repeat-containing protein" evidence="1">
    <location>
        <begin position="22"/>
        <end position="210"/>
    </location>
</feature>
<feature type="signal peptide" evidence="1">
    <location>
        <begin position="1"/>
        <end position="21"/>
    </location>
</feature>
<evidence type="ECO:0008006" key="4">
    <source>
        <dbReference type="Google" id="ProtNLM"/>
    </source>
</evidence>
<gene>
    <name evidence="2" type="ORF">DAY19_02260</name>
</gene>
<proteinExistence type="predicted"/>
<reference evidence="3" key="1">
    <citation type="journal article" date="2019" name="Int. J. Syst. Evol. Microbiol.">
        <title>Halobacteriovorax valvorus sp. nov., a novel prokaryotic predator isolated from coastal seawater of China.</title>
        <authorList>
            <person name="Chen M.-X."/>
        </authorList>
    </citation>
    <scope>NUCLEOTIDE SEQUENCE [LARGE SCALE GENOMIC DNA]</scope>
    <source>
        <strain evidence="3">BL9</strain>
    </source>
</reference>
<evidence type="ECO:0000313" key="3">
    <source>
        <dbReference type="Proteomes" id="UP000443582"/>
    </source>
</evidence>
<comment type="caution">
    <text evidence="2">The sequence shown here is derived from an EMBL/GenBank/DDBJ whole genome shotgun (WGS) entry which is preliminary data.</text>
</comment>
<evidence type="ECO:0000256" key="1">
    <source>
        <dbReference type="SAM" id="SignalP"/>
    </source>
</evidence>
<evidence type="ECO:0000313" key="2">
    <source>
        <dbReference type="EMBL" id="RZF22617.1"/>
    </source>
</evidence>
<dbReference type="Proteomes" id="UP000443582">
    <property type="component" value="Unassembled WGS sequence"/>
</dbReference>
<keyword evidence="3" id="KW-1185">Reference proteome</keyword>
<sequence length="210" mass="24639">MLSIKRILAFSALLPLVSVNAQDAWLFKEYYDAKNEKKEVSKDKDHYVKKSALYQIDLNGDFRREYIGTKIVDGIPHLTIYNINREQIFNYKFPISGFDSYIYRIRRRKINSDKMAILFYLYDGKTSYIDKYGSSSLWAMVVENGSLKNLEIKELGKIWTENTDNYGHYKRAHHVNFKDVNSDGQLDLIISSGSVHKYFSHIKGVKWRNL</sequence>
<dbReference type="InterPro" id="IPR028994">
    <property type="entry name" value="Integrin_alpha_N"/>
</dbReference>
<name>A0ABY0IJ17_9BACT</name>